<feature type="transmembrane region" description="Helical" evidence="5">
    <location>
        <begin position="12"/>
        <end position="33"/>
    </location>
</feature>
<keyword evidence="4 5" id="KW-0472">Membrane</keyword>
<reference evidence="6 7" key="1">
    <citation type="submission" date="2015-07" db="EMBL/GenBank/DDBJ databases">
        <title>The genome of Melipona quadrifasciata.</title>
        <authorList>
            <person name="Pan H."/>
            <person name="Kapheim K."/>
        </authorList>
    </citation>
    <scope>NUCLEOTIDE SEQUENCE [LARGE SCALE GENOMIC DNA]</scope>
    <source>
        <strain evidence="6">0111107301</strain>
        <tissue evidence="6">Whole body</tissue>
    </source>
</reference>
<evidence type="ECO:0000256" key="5">
    <source>
        <dbReference type="SAM" id="Phobius"/>
    </source>
</evidence>
<evidence type="ECO:0000256" key="3">
    <source>
        <dbReference type="ARBA" id="ARBA00022989"/>
    </source>
</evidence>
<dbReference type="InterPro" id="IPR019372">
    <property type="entry name" value="LHFPL"/>
</dbReference>
<keyword evidence="3 5" id="KW-1133">Transmembrane helix</keyword>
<accession>A0A0M8ZU99</accession>
<gene>
    <name evidence="6" type="ORF">WN51_05028</name>
</gene>
<evidence type="ECO:0000256" key="2">
    <source>
        <dbReference type="ARBA" id="ARBA00022692"/>
    </source>
</evidence>
<keyword evidence="2 5" id="KW-0812">Transmembrane</keyword>
<keyword evidence="7" id="KW-1185">Reference proteome</keyword>
<comment type="subcellular location">
    <subcellularLocation>
        <location evidence="1">Membrane</location>
        <topology evidence="1">Multi-pass membrane protein</topology>
    </subcellularLocation>
</comment>
<evidence type="ECO:0000256" key="1">
    <source>
        <dbReference type="ARBA" id="ARBA00004141"/>
    </source>
</evidence>
<dbReference type="Pfam" id="PF10242">
    <property type="entry name" value="L_HMGIC_fpl"/>
    <property type="match status" value="1"/>
</dbReference>
<dbReference type="EMBL" id="KQ435883">
    <property type="protein sequence ID" value="KOX69743.1"/>
    <property type="molecule type" value="Genomic_DNA"/>
</dbReference>
<dbReference type="Proteomes" id="UP000053105">
    <property type="component" value="Unassembled WGS sequence"/>
</dbReference>
<evidence type="ECO:0000313" key="7">
    <source>
        <dbReference type="Proteomes" id="UP000053105"/>
    </source>
</evidence>
<feature type="transmembrane region" description="Helical" evidence="5">
    <location>
        <begin position="227"/>
        <end position="245"/>
    </location>
</feature>
<protein>
    <submittedName>
        <fullName evidence="6">Uncharacterized protein</fullName>
    </submittedName>
</protein>
<organism evidence="6 7">
    <name type="scientific">Melipona quadrifasciata</name>
    <dbReference type="NCBI Taxonomy" id="166423"/>
    <lineage>
        <taxon>Eukaryota</taxon>
        <taxon>Metazoa</taxon>
        <taxon>Ecdysozoa</taxon>
        <taxon>Arthropoda</taxon>
        <taxon>Hexapoda</taxon>
        <taxon>Insecta</taxon>
        <taxon>Pterygota</taxon>
        <taxon>Neoptera</taxon>
        <taxon>Endopterygota</taxon>
        <taxon>Hymenoptera</taxon>
        <taxon>Apocrita</taxon>
        <taxon>Aculeata</taxon>
        <taxon>Apoidea</taxon>
        <taxon>Anthophila</taxon>
        <taxon>Apidae</taxon>
        <taxon>Melipona</taxon>
    </lineage>
</organism>
<dbReference type="STRING" id="166423.A0A0M8ZU99"/>
<dbReference type="OrthoDB" id="5873721at2759"/>
<dbReference type="GO" id="GO:0016020">
    <property type="term" value="C:membrane"/>
    <property type="evidence" value="ECO:0007669"/>
    <property type="project" value="UniProtKB-SubCell"/>
</dbReference>
<evidence type="ECO:0000313" key="6">
    <source>
        <dbReference type="EMBL" id="KOX69743.1"/>
    </source>
</evidence>
<dbReference type="AlphaFoldDB" id="A0A0M8ZU99"/>
<proteinExistence type="predicted"/>
<evidence type="ECO:0000256" key="4">
    <source>
        <dbReference type="ARBA" id="ARBA00023136"/>
    </source>
</evidence>
<name>A0A0M8ZU99_9HYME</name>
<sequence length="273" mass="31109">MINAILGINRAACRFLVTAVMICGGLVMYPIGWDNREVRESCGKGANVYNLVNIIEHDEERLHNIILPGSEMKQGKLARRYYRKHAILNSFSKKTTVSDLDEYFLSSEFKKKTNCGIRFGHSLWSVSQLLVQEVLPLATGDNYAIVRGIITRQIRDFYSYFAHRVGNSENLQPDPPMNPTNRNNFCPVIYRRVKKEDELLYTVWSLVMVREPVTSARGPTLMQRKLAIGWFGSLVVKLSVAFLSYKGNYAMKMAEKRGSDDGSVDVMKQIQKN</sequence>